<gene>
    <name evidence="1" type="ORF">SCLTRI_LOCUS407</name>
</gene>
<proteinExistence type="predicted"/>
<evidence type="ECO:0000313" key="1">
    <source>
        <dbReference type="EMBL" id="CAD6439765.1"/>
    </source>
</evidence>
<sequence length="87" mass="9493">MDTWRPKTNLVAVLETAKARKIQDYDLLDRKYPNVVVAGGDGVTLFKVGDRVSDFAAVIYIPVTMTFEEGSASPMASVIAAIDLFVI</sequence>
<keyword evidence="2" id="KW-1185">Reference proteome</keyword>
<dbReference type="Gene3D" id="3.90.180.10">
    <property type="entry name" value="Medium-chain alcohol dehydrogenases, catalytic domain"/>
    <property type="match status" value="1"/>
</dbReference>
<reference evidence="1" key="1">
    <citation type="submission" date="2020-10" db="EMBL/GenBank/DDBJ databases">
        <authorList>
            <person name="Kusch S."/>
        </authorList>
    </citation>
    <scope>NUCLEOTIDE SEQUENCE</scope>
    <source>
        <strain evidence="1">SwB9</strain>
    </source>
</reference>
<protein>
    <submittedName>
        <fullName evidence="1">040d2a7b-7d44-4a08-a9fe-9f88990f28d4</fullName>
    </submittedName>
</protein>
<comment type="caution">
    <text evidence="1">The sequence shown here is derived from an EMBL/GenBank/DDBJ whole genome shotgun (WGS) entry which is preliminary data.</text>
</comment>
<dbReference type="Proteomes" id="UP000624404">
    <property type="component" value="Unassembled WGS sequence"/>
</dbReference>
<organism evidence="1 2">
    <name type="scientific">Sclerotinia trifoliorum</name>
    <dbReference type="NCBI Taxonomy" id="28548"/>
    <lineage>
        <taxon>Eukaryota</taxon>
        <taxon>Fungi</taxon>
        <taxon>Dikarya</taxon>
        <taxon>Ascomycota</taxon>
        <taxon>Pezizomycotina</taxon>
        <taxon>Leotiomycetes</taxon>
        <taxon>Helotiales</taxon>
        <taxon>Sclerotiniaceae</taxon>
        <taxon>Sclerotinia</taxon>
    </lineage>
</organism>
<name>A0A8H2VLT0_9HELO</name>
<dbReference type="AlphaFoldDB" id="A0A8H2VLT0"/>
<dbReference type="OrthoDB" id="10257049at2759"/>
<dbReference type="EMBL" id="CAJHIA010000002">
    <property type="protein sequence ID" value="CAD6439765.1"/>
    <property type="molecule type" value="Genomic_DNA"/>
</dbReference>
<evidence type="ECO:0000313" key="2">
    <source>
        <dbReference type="Proteomes" id="UP000624404"/>
    </source>
</evidence>
<accession>A0A8H2VLT0</accession>